<evidence type="ECO:0000256" key="1">
    <source>
        <dbReference type="SAM" id="MobiDB-lite"/>
    </source>
</evidence>
<evidence type="ECO:0000313" key="4">
    <source>
        <dbReference type="EMBL" id="MBM7851501.1"/>
    </source>
</evidence>
<evidence type="ECO:0000313" key="3">
    <source>
        <dbReference type="EMBL" id="GLK54559.1"/>
    </source>
</evidence>
<name>A0A9W6IS40_9HYPH</name>
<reference evidence="3" key="1">
    <citation type="journal article" date="2014" name="Int. J. Syst. Evol. Microbiol.">
        <title>Complete genome sequence of Corynebacterium casei LMG S-19264T (=DSM 44701T), isolated from a smear-ripened cheese.</title>
        <authorList>
            <consortium name="US DOE Joint Genome Institute (JGI-PGF)"/>
            <person name="Walter F."/>
            <person name="Albersmeier A."/>
            <person name="Kalinowski J."/>
            <person name="Ruckert C."/>
        </authorList>
    </citation>
    <scope>NUCLEOTIDE SEQUENCE</scope>
    <source>
        <strain evidence="3">VKM B-1606</strain>
    </source>
</reference>
<dbReference type="InterPro" id="IPR011051">
    <property type="entry name" value="RmlC_Cupin_sf"/>
</dbReference>
<dbReference type="RefSeq" id="WP_204949928.1">
    <property type="nucleotide sequence ID" value="NZ_BSFF01000001.1"/>
</dbReference>
<feature type="region of interest" description="Disordered" evidence="1">
    <location>
        <begin position="1"/>
        <end position="20"/>
    </location>
</feature>
<dbReference type="Pfam" id="PF12973">
    <property type="entry name" value="Cupin_7"/>
    <property type="match status" value="1"/>
</dbReference>
<dbReference type="Proteomes" id="UP000758856">
    <property type="component" value="Unassembled WGS sequence"/>
</dbReference>
<organism evidence="3 6">
    <name type="scientific">Methylopila capsulata</name>
    <dbReference type="NCBI Taxonomy" id="61654"/>
    <lineage>
        <taxon>Bacteria</taxon>
        <taxon>Pseudomonadati</taxon>
        <taxon>Pseudomonadota</taxon>
        <taxon>Alphaproteobacteria</taxon>
        <taxon>Hyphomicrobiales</taxon>
        <taxon>Methylopilaceae</taxon>
        <taxon>Methylopila</taxon>
    </lineage>
</organism>
<sequence>MTNLNAAAASEPIDPETLRRMPFQKPQPLGMIPDLVVPSAIPDDERIWVPQGVNVWFRPLCLNRSQGYWVNLLRVRKSGVLSRHRHPGPVHGFVLKGRWRYLEHDWEATEGGYVFEPPGETHTLVVDEGVEEMITLFQVTGSMNYVDPWGATTGYEDVFTKIELCRKHYGEVGLGADYVDQFIR</sequence>
<comment type="caution">
    <text evidence="3">The sequence shown here is derived from an EMBL/GenBank/DDBJ whole genome shotgun (WGS) entry which is preliminary data.</text>
</comment>
<gene>
    <name evidence="3" type="ORF">GCM10008170_05780</name>
    <name evidence="4" type="ORF">JOD31_001726</name>
</gene>
<dbReference type="AlphaFoldDB" id="A0A9W6IS40"/>
<evidence type="ECO:0000313" key="5">
    <source>
        <dbReference type="Proteomes" id="UP000758856"/>
    </source>
</evidence>
<dbReference type="CDD" id="cd20302">
    <property type="entry name" value="cupin_DAD"/>
    <property type="match status" value="1"/>
</dbReference>
<dbReference type="InterPro" id="IPR014710">
    <property type="entry name" value="RmlC-like_jellyroll"/>
</dbReference>
<reference evidence="4 5" key="2">
    <citation type="submission" date="2021-01" db="EMBL/GenBank/DDBJ databases">
        <title>Genomic Encyclopedia of Type Strains, Phase IV (KMG-IV): sequencing the most valuable type-strain genomes for metagenomic binning, comparative biology and taxonomic classification.</title>
        <authorList>
            <person name="Goeker M."/>
        </authorList>
    </citation>
    <scope>NUCLEOTIDE SEQUENCE [LARGE SCALE GENOMIC DNA]</scope>
    <source>
        <strain evidence="4 5">DSM 6130</strain>
    </source>
</reference>
<keyword evidence="5" id="KW-1185">Reference proteome</keyword>
<reference evidence="3" key="3">
    <citation type="submission" date="2023-01" db="EMBL/GenBank/DDBJ databases">
        <authorList>
            <person name="Sun Q."/>
            <person name="Evtushenko L."/>
        </authorList>
    </citation>
    <scope>NUCLEOTIDE SEQUENCE</scope>
    <source>
        <strain evidence="3">VKM B-1606</strain>
    </source>
</reference>
<dbReference type="EMBL" id="BSFF01000001">
    <property type="protein sequence ID" value="GLK54559.1"/>
    <property type="molecule type" value="Genomic_DNA"/>
</dbReference>
<dbReference type="Gene3D" id="2.60.120.10">
    <property type="entry name" value="Jelly Rolls"/>
    <property type="match status" value="1"/>
</dbReference>
<evidence type="ECO:0000313" key="6">
    <source>
        <dbReference type="Proteomes" id="UP001143400"/>
    </source>
</evidence>
<dbReference type="InterPro" id="IPR025979">
    <property type="entry name" value="ChrR-like_cupin_dom"/>
</dbReference>
<accession>A0A9W6IS40</accession>
<proteinExistence type="predicted"/>
<feature type="domain" description="ChrR-like cupin" evidence="2">
    <location>
        <begin position="44"/>
        <end position="142"/>
    </location>
</feature>
<protein>
    <submittedName>
        <fullName evidence="3 4">Cupin</fullName>
    </submittedName>
</protein>
<evidence type="ECO:0000259" key="2">
    <source>
        <dbReference type="Pfam" id="PF12973"/>
    </source>
</evidence>
<dbReference type="Proteomes" id="UP001143400">
    <property type="component" value="Unassembled WGS sequence"/>
</dbReference>
<dbReference type="EMBL" id="JAFBCY010000002">
    <property type="protein sequence ID" value="MBM7851501.1"/>
    <property type="molecule type" value="Genomic_DNA"/>
</dbReference>
<dbReference type="SUPFAM" id="SSF51182">
    <property type="entry name" value="RmlC-like cupins"/>
    <property type="match status" value="1"/>
</dbReference>